<evidence type="ECO:0000313" key="1">
    <source>
        <dbReference type="EMBL" id="MXU91941.1"/>
    </source>
</evidence>
<dbReference type="EMBL" id="GIFC01009858">
    <property type="protein sequence ID" value="MXU91941.1"/>
    <property type="molecule type" value="Transcribed_RNA"/>
</dbReference>
<name>A0A6B0UQZ0_IXORI</name>
<protein>
    <submittedName>
        <fullName evidence="1">Uncharacterized protein</fullName>
    </submittedName>
</protein>
<reference evidence="1" key="1">
    <citation type="submission" date="2019-12" db="EMBL/GenBank/DDBJ databases">
        <title>An insight into the sialome of adult female Ixodes ricinus ticks feeding for 6 days.</title>
        <authorList>
            <person name="Perner J."/>
            <person name="Ribeiro J.M.C."/>
        </authorList>
    </citation>
    <scope>NUCLEOTIDE SEQUENCE</scope>
    <source>
        <strain evidence="1">Semi-engorged</strain>
        <tissue evidence="1">Salivary glands</tissue>
    </source>
</reference>
<accession>A0A6B0UQZ0</accession>
<organism evidence="1">
    <name type="scientific">Ixodes ricinus</name>
    <name type="common">Common tick</name>
    <name type="synonym">Acarus ricinus</name>
    <dbReference type="NCBI Taxonomy" id="34613"/>
    <lineage>
        <taxon>Eukaryota</taxon>
        <taxon>Metazoa</taxon>
        <taxon>Ecdysozoa</taxon>
        <taxon>Arthropoda</taxon>
        <taxon>Chelicerata</taxon>
        <taxon>Arachnida</taxon>
        <taxon>Acari</taxon>
        <taxon>Parasitiformes</taxon>
        <taxon>Ixodida</taxon>
        <taxon>Ixodoidea</taxon>
        <taxon>Ixodidae</taxon>
        <taxon>Ixodinae</taxon>
        <taxon>Ixodes</taxon>
    </lineage>
</organism>
<dbReference type="AlphaFoldDB" id="A0A6B0UQZ0"/>
<sequence>MGQVVLLGPFLRGRLAGQKMQLLLAGALGRDVRASGCVGPIAGRGQRSHRPPPAIRLFDGCECKVLTRGHVPRAVEGAALGNRGVAPGEGGRRVADEALARGAPTASSGDIQLFLELEHRRQVDGQG</sequence>
<proteinExistence type="predicted"/>